<dbReference type="GO" id="GO:0008270">
    <property type="term" value="F:zinc ion binding"/>
    <property type="evidence" value="ECO:0007669"/>
    <property type="project" value="UniProtKB-KW"/>
</dbReference>
<dbReference type="Gene3D" id="3.30.40.10">
    <property type="entry name" value="Zinc/RING finger domain, C3HC4 (zinc finger)"/>
    <property type="match status" value="1"/>
</dbReference>
<accession>A0A6A3CRH4</accession>
<feature type="domain" description="RING-type" evidence="7">
    <location>
        <begin position="222"/>
        <end position="263"/>
    </location>
</feature>
<name>A0A6A3CRH4_HIBSY</name>
<keyword evidence="3" id="KW-0479">Metal-binding</keyword>
<proteinExistence type="predicted"/>
<dbReference type="GO" id="GO:0016567">
    <property type="term" value="P:protein ubiquitination"/>
    <property type="evidence" value="ECO:0007669"/>
    <property type="project" value="TreeGrafter"/>
</dbReference>
<evidence type="ECO:0000256" key="5">
    <source>
        <dbReference type="ARBA" id="ARBA00022833"/>
    </source>
</evidence>
<reference evidence="8" key="1">
    <citation type="submission" date="2019-09" db="EMBL/GenBank/DDBJ databases">
        <title>Draft genome information of white flower Hibiscus syriacus.</title>
        <authorList>
            <person name="Kim Y.-M."/>
        </authorList>
    </citation>
    <scope>NUCLEOTIDE SEQUENCE [LARGE SCALE GENOMIC DNA]</scope>
    <source>
        <strain evidence="8">YM2019G1</strain>
    </source>
</reference>
<dbReference type="InterPro" id="IPR001841">
    <property type="entry name" value="Znf_RING"/>
</dbReference>
<dbReference type="PROSITE" id="PS50089">
    <property type="entry name" value="ZF_RING_2"/>
    <property type="match status" value="1"/>
</dbReference>
<evidence type="ECO:0000313" key="8">
    <source>
        <dbReference type="EMBL" id="KAE8731247.1"/>
    </source>
</evidence>
<evidence type="ECO:0000313" key="9">
    <source>
        <dbReference type="Proteomes" id="UP000436088"/>
    </source>
</evidence>
<dbReference type="PANTHER" id="PTHR15710">
    <property type="entry name" value="E3 UBIQUITIN-PROTEIN LIGASE PRAJA"/>
    <property type="match status" value="1"/>
</dbReference>
<evidence type="ECO:0000256" key="6">
    <source>
        <dbReference type="PROSITE-ProRule" id="PRU00175"/>
    </source>
</evidence>
<evidence type="ECO:0000256" key="4">
    <source>
        <dbReference type="ARBA" id="ARBA00022771"/>
    </source>
</evidence>
<keyword evidence="9" id="KW-1185">Reference proteome</keyword>
<dbReference type="SUPFAM" id="SSF57850">
    <property type="entry name" value="RING/U-box"/>
    <property type="match status" value="1"/>
</dbReference>
<protein>
    <recommendedName>
        <fullName evidence="2">RING-type E3 ubiquitin transferase</fullName>
        <ecNumber evidence="2">2.3.2.27</ecNumber>
    </recommendedName>
</protein>
<comment type="caution">
    <text evidence="8">The sequence shown here is derived from an EMBL/GenBank/DDBJ whole genome shotgun (WGS) entry which is preliminary data.</text>
</comment>
<dbReference type="CDD" id="cd16667">
    <property type="entry name" value="RING-H2_RNF126-like"/>
    <property type="match status" value="1"/>
</dbReference>
<dbReference type="InterPro" id="IPR013083">
    <property type="entry name" value="Znf_RING/FYVE/PHD"/>
</dbReference>
<dbReference type="EC" id="2.3.2.27" evidence="2"/>
<keyword evidence="5" id="KW-0862">Zinc</keyword>
<dbReference type="EMBL" id="VEPZ02000196">
    <property type="protein sequence ID" value="KAE8731247.1"/>
    <property type="molecule type" value="Genomic_DNA"/>
</dbReference>
<evidence type="ECO:0000256" key="2">
    <source>
        <dbReference type="ARBA" id="ARBA00012483"/>
    </source>
</evidence>
<evidence type="ECO:0000256" key="1">
    <source>
        <dbReference type="ARBA" id="ARBA00000900"/>
    </source>
</evidence>
<dbReference type="PANTHER" id="PTHR15710:SF18">
    <property type="entry name" value="RING-TYPE E3 UBIQUITIN TRANSFERASE"/>
    <property type="match status" value="1"/>
</dbReference>
<dbReference type="GO" id="GO:0004812">
    <property type="term" value="F:aminoacyl-tRNA ligase activity"/>
    <property type="evidence" value="ECO:0007669"/>
    <property type="project" value="UniProtKB-KW"/>
</dbReference>
<evidence type="ECO:0000256" key="3">
    <source>
        <dbReference type="ARBA" id="ARBA00022723"/>
    </source>
</evidence>
<gene>
    <name evidence="8" type="ORF">F3Y22_tig00002840pilonHSYRG00799</name>
</gene>
<dbReference type="GO" id="GO:0061630">
    <property type="term" value="F:ubiquitin protein ligase activity"/>
    <property type="evidence" value="ECO:0007669"/>
    <property type="project" value="UniProtKB-EC"/>
</dbReference>
<dbReference type="Proteomes" id="UP000436088">
    <property type="component" value="Unassembled WGS sequence"/>
</dbReference>
<comment type="catalytic activity">
    <reaction evidence="1">
        <text>S-ubiquitinyl-[E2 ubiquitin-conjugating enzyme]-L-cysteine + [acceptor protein]-L-lysine = [E2 ubiquitin-conjugating enzyme]-L-cysteine + N(6)-ubiquitinyl-[acceptor protein]-L-lysine.</text>
        <dbReference type="EC" id="2.3.2.27"/>
    </reaction>
</comment>
<dbReference type="AlphaFoldDB" id="A0A6A3CRH4"/>
<dbReference type="Pfam" id="PF13639">
    <property type="entry name" value="zf-RING_2"/>
    <property type="match status" value="1"/>
</dbReference>
<organism evidence="8 9">
    <name type="scientific">Hibiscus syriacus</name>
    <name type="common">Rose of Sharon</name>
    <dbReference type="NCBI Taxonomy" id="106335"/>
    <lineage>
        <taxon>Eukaryota</taxon>
        <taxon>Viridiplantae</taxon>
        <taxon>Streptophyta</taxon>
        <taxon>Embryophyta</taxon>
        <taxon>Tracheophyta</taxon>
        <taxon>Spermatophyta</taxon>
        <taxon>Magnoliopsida</taxon>
        <taxon>eudicotyledons</taxon>
        <taxon>Gunneridae</taxon>
        <taxon>Pentapetalae</taxon>
        <taxon>rosids</taxon>
        <taxon>malvids</taxon>
        <taxon>Malvales</taxon>
        <taxon>Malvaceae</taxon>
        <taxon>Malvoideae</taxon>
        <taxon>Hibiscus</taxon>
    </lineage>
</organism>
<dbReference type="SMART" id="SM00184">
    <property type="entry name" value="RING"/>
    <property type="match status" value="1"/>
</dbReference>
<dbReference type="GO" id="GO:0005737">
    <property type="term" value="C:cytoplasm"/>
    <property type="evidence" value="ECO:0007669"/>
    <property type="project" value="TreeGrafter"/>
</dbReference>
<sequence>MLALDQSSGGFDGGVAAAGVEHPTVDRAGGLVEFGSCWVVCAGSGLDQIGLPGSRLLEMEITRPRMVVDPSPEARLLEALYLLMDPKLFNHGNSDNQEPRGRPWFRRRNNLLDYGDEILPRERLRRHSSHSFDETDDREQEPESLRLPRTWITVRPAGPFGLGKGDPTLPHENHARPGLDPRNFFFGPGLNELIEQLTQDDRPGVSPFQSQQSMRFRPFSQCPLCKKDFKVGAEARELPCNHIYHSDCIVPWLRLHNSCPVCRNELPVSSTDDQSRLVSSSDELSNKNYFFEPEFNSASSNDDRRCWRLRQLANNLWPFHRRHQRINPETESEQLLAMKLDSQRFHFNTCNINRVSNHGRDCIFGHFGFTVIVAVAGAIGHYCGSGIKDTTLQYSLGFYMQLFMQTLLC</sequence>
<keyword evidence="4 6" id="KW-0863">Zinc-finger</keyword>
<evidence type="ECO:0000259" key="7">
    <source>
        <dbReference type="PROSITE" id="PS50089"/>
    </source>
</evidence>